<evidence type="ECO:0000259" key="2">
    <source>
        <dbReference type="Pfam" id="PF13400"/>
    </source>
</evidence>
<dbReference type="InterPro" id="IPR028087">
    <property type="entry name" value="Tad_N"/>
</dbReference>
<feature type="transmembrane region" description="Helical" evidence="1">
    <location>
        <begin position="21"/>
        <end position="39"/>
    </location>
</feature>
<proteinExistence type="predicted"/>
<keyword evidence="1" id="KW-0812">Transmembrane</keyword>
<gene>
    <name evidence="3" type="ORF">Enr8_13000</name>
</gene>
<keyword evidence="1" id="KW-1133">Transmembrane helix</keyword>
<dbReference type="OrthoDB" id="278291at2"/>
<comment type="caution">
    <text evidence="3">The sequence shown here is derived from an EMBL/GenBank/DDBJ whole genome shotgun (WGS) entry which is preliminary data.</text>
</comment>
<dbReference type="Proteomes" id="UP000318878">
    <property type="component" value="Unassembled WGS sequence"/>
</dbReference>
<protein>
    <recommendedName>
        <fullName evidence="2">Putative Flp pilus-assembly TadG-like N-terminal domain-containing protein</fullName>
    </recommendedName>
</protein>
<name>A0A5C5VNK1_9BACT</name>
<sequence>MSIATTQRQPFARRSRRGVSVLWLIVFMPLALIGLLMTIETGRLWLARAEVEDALEAAVLAGVIEWGQHDENAPHSTLTARQVAADFASGNLVAGGPFSLQTNNLNHDPRGGNCNQNGSSGGMLVFGAITQVQPTVVFDANADPHNPDYFYAVLARSAHPIASQYGIGGFSLGPYTIRAESVAMIDDEGRARIVRIDSIASP</sequence>
<accession>A0A5C5VNK1</accession>
<organism evidence="3 4">
    <name type="scientific">Blastopirellula retiformator</name>
    <dbReference type="NCBI Taxonomy" id="2527970"/>
    <lineage>
        <taxon>Bacteria</taxon>
        <taxon>Pseudomonadati</taxon>
        <taxon>Planctomycetota</taxon>
        <taxon>Planctomycetia</taxon>
        <taxon>Pirellulales</taxon>
        <taxon>Pirellulaceae</taxon>
        <taxon>Blastopirellula</taxon>
    </lineage>
</organism>
<dbReference type="Pfam" id="PF13400">
    <property type="entry name" value="Tad"/>
    <property type="match status" value="1"/>
</dbReference>
<keyword evidence="1" id="KW-0472">Membrane</keyword>
<reference evidence="3 4" key="1">
    <citation type="submission" date="2019-02" db="EMBL/GenBank/DDBJ databases">
        <title>Deep-cultivation of Planctomycetes and their phenomic and genomic characterization uncovers novel biology.</title>
        <authorList>
            <person name="Wiegand S."/>
            <person name="Jogler M."/>
            <person name="Boedeker C."/>
            <person name="Pinto D."/>
            <person name="Vollmers J."/>
            <person name="Rivas-Marin E."/>
            <person name="Kohn T."/>
            <person name="Peeters S.H."/>
            <person name="Heuer A."/>
            <person name="Rast P."/>
            <person name="Oberbeckmann S."/>
            <person name="Bunk B."/>
            <person name="Jeske O."/>
            <person name="Meyerdierks A."/>
            <person name="Storesund J.E."/>
            <person name="Kallscheuer N."/>
            <person name="Luecker S."/>
            <person name="Lage O.M."/>
            <person name="Pohl T."/>
            <person name="Merkel B.J."/>
            <person name="Hornburger P."/>
            <person name="Mueller R.-W."/>
            <person name="Bruemmer F."/>
            <person name="Labrenz M."/>
            <person name="Spormann A.M."/>
            <person name="Op Den Camp H."/>
            <person name="Overmann J."/>
            <person name="Amann R."/>
            <person name="Jetten M.S.M."/>
            <person name="Mascher T."/>
            <person name="Medema M.H."/>
            <person name="Devos D.P."/>
            <person name="Kaster A.-K."/>
            <person name="Ovreas L."/>
            <person name="Rohde M."/>
            <person name="Galperin M.Y."/>
            <person name="Jogler C."/>
        </authorList>
    </citation>
    <scope>NUCLEOTIDE SEQUENCE [LARGE SCALE GENOMIC DNA]</scope>
    <source>
        <strain evidence="3 4">Enr8</strain>
    </source>
</reference>
<keyword evidence="4" id="KW-1185">Reference proteome</keyword>
<evidence type="ECO:0000313" key="4">
    <source>
        <dbReference type="Proteomes" id="UP000318878"/>
    </source>
</evidence>
<dbReference type="RefSeq" id="WP_146429755.1">
    <property type="nucleotide sequence ID" value="NZ_SJPF01000001.1"/>
</dbReference>
<feature type="domain" description="Putative Flp pilus-assembly TadG-like N-terminal" evidence="2">
    <location>
        <begin position="19"/>
        <end position="63"/>
    </location>
</feature>
<dbReference type="EMBL" id="SJPF01000001">
    <property type="protein sequence ID" value="TWT39600.1"/>
    <property type="molecule type" value="Genomic_DNA"/>
</dbReference>
<evidence type="ECO:0000256" key="1">
    <source>
        <dbReference type="SAM" id="Phobius"/>
    </source>
</evidence>
<dbReference type="AlphaFoldDB" id="A0A5C5VNK1"/>
<evidence type="ECO:0000313" key="3">
    <source>
        <dbReference type="EMBL" id="TWT39600.1"/>
    </source>
</evidence>